<evidence type="ECO:0000259" key="6">
    <source>
        <dbReference type="PROSITE" id="PS50865"/>
    </source>
</evidence>
<dbReference type="InterPro" id="IPR046341">
    <property type="entry name" value="SET_dom_sf"/>
</dbReference>
<dbReference type="AlphaFoldDB" id="A0A3N4JII4"/>
<evidence type="ECO:0000256" key="4">
    <source>
        <dbReference type="PROSITE-ProRule" id="PRU00134"/>
    </source>
</evidence>
<evidence type="ECO:0000256" key="3">
    <source>
        <dbReference type="ARBA" id="ARBA00022833"/>
    </source>
</evidence>
<gene>
    <name evidence="7" type="ORF">L873DRAFT_1688888</name>
</gene>
<dbReference type="Pfam" id="PF01753">
    <property type="entry name" value="zf-MYND"/>
    <property type="match status" value="1"/>
</dbReference>
<organism evidence="7 8">
    <name type="scientific">Choiromyces venosus 120613-1</name>
    <dbReference type="NCBI Taxonomy" id="1336337"/>
    <lineage>
        <taxon>Eukaryota</taxon>
        <taxon>Fungi</taxon>
        <taxon>Dikarya</taxon>
        <taxon>Ascomycota</taxon>
        <taxon>Pezizomycotina</taxon>
        <taxon>Pezizomycetes</taxon>
        <taxon>Pezizales</taxon>
        <taxon>Tuberaceae</taxon>
        <taxon>Choiromyces</taxon>
    </lineage>
</organism>
<protein>
    <submittedName>
        <fullName evidence="7">SET domain-containing protein</fullName>
    </submittedName>
</protein>
<feature type="domain" description="SET" evidence="5">
    <location>
        <begin position="2"/>
        <end position="239"/>
    </location>
</feature>
<dbReference type="InterPro" id="IPR001214">
    <property type="entry name" value="SET_dom"/>
</dbReference>
<dbReference type="GO" id="GO:0008270">
    <property type="term" value="F:zinc ion binding"/>
    <property type="evidence" value="ECO:0007669"/>
    <property type="project" value="UniProtKB-KW"/>
</dbReference>
<dbReference type="OrthoDB" id="5945798at2759"/>
<dbReference type="InterPro" id="IPR050869">
    <property type="entry name" value="H3K4_H4K5_MeTrfase"/>
</dbReference>
<evidence type="ECO:0000313" key="8">
    <source>
        <dbReference type="Proteomes" id="UP000276215"/>
    </source>
</evidence>
<evidence type="ECO:0000313" key="7">
    <source>
        <dbReference type="EMBL" id="RPA98069.1"/>
    </source>
</evidence>
<reference evidence="7 8" key="1">
    <citation type="journal article" date="2018" name="Nat. Ecol. Evol.">
        <title>Pezizomycetes genomes reveal the molecular basis of ectomycorrhizal truffle lifestyle.</title>
        <authorList>
            <person name="Murat C."/>
            <person name="Payen T."/>
            <person name="Noel B."/>
            <person name="Kuo A."/>
            <person name="Morin E."/>
            <person name="Chen J."/>
            <person name="Kohler A."/>
            <person name="Krizsan K."/>
            <person name="Balestrini R."/>
            <person name="Da Silva C."/>
            <person name="Montanini B."/>
            <person name="Hainaut M."/>
            <person name="Levati E."/>
            <person name="Barry K.W."/>
            <person name="Belfiori B."/>
            <person name="Cichocki N."/>
            <person name="Clum A."/>
            <person name="Dockter R.B."/>
            <person name="Fauchery L."/>
            <person name="Guy J."/>
            <person name="Iotti M."/>
            <person name="Le Tacon F."/>
            <person name="Lindquist E.A."/>
            <person name="Lipzen A."/>
            <person name="Malagnac F."/>
            <person name="Mello A."/>
            <person name="Molinier V."/>
            <person name="Miyauchi S."/>
            <person name="Poulain J."/>
            <person name="Riccioni C."/>
            <person name="Rubini A."/>
            <person name="Sitrit Y."/>
            <person name="Splivallo R."/>
            <person name="Traeger S."/>
            <person name="Wang M."/>
            <person name="Zifcakova L."/>
            <person name="Wipf D."/>
            <person name="Zambonelli A."/>
            <person name="Paolocci F."/>
            <person name="Nowrousian M."/>
            <person name="Ottonello S."/>
            <person name="Baldrian P."/>
            <person name="Spatafora J.W."/>
            <person name="Henrissat B."/>
            <person name="Nagy L.G."/>
            <person name="Aury J.M."/>
            <person name="Wincker P."/>
            <person name="Grigoriev I.V."/>
            <person name="Bonfante P."/>
            <person name="Martin F.M."/>
        </authorList>
    </citation>
    <scope>NUCLEOTIDE SEQUENCE [LARGE SCALE GENOMIC DNA]</scope>
    <source>
        <strain evidence="7 8">120613-1</strain>
    </source>
</reference>
<dbReference type="Gene3D" id="2.170.270.10">
    <property type="entry name" value="SET domain"/>
    <property type="match status" value="1"/>
</dbReference>
<feature type="domain" description="MYND-type" evidence="6">
    <location>
        <begin position="48"/>
        <end position="100"/>
    </location>
</feature>
<evidence type="ECO:0000256" key="2">
    <source>
        <dbReference type="ARBA" id="ARBA00022771"/>
    </source>
</evidence>
<name>A0A3N4JII4_9PEZI</name>
<dbReference type="EMBL" id="ML120399">
    <property type="protein sequence ID" value="RPA98069.1"/>
    <property type="molecule type" value="Genomic_DNA"/>
</dbReference>
<dbReference type="Gene3D" id="1.10.220.160">
    <property type="match status" value="1"/>
</dbReference>
<dbReference type="Pfam" id="PF00856">
    <property type="entry name" value="SET"/>
    <property type="match status" value="1"/>
</dbReference>
<keyword evidence="8" id="KW-1185">Reference proteome</keyword>
<keyword evidence="1" id="KW-0479">Metal-binding</keyword>
<dbReference type="InterPro" id="IPR002893">
    <property type="entry name" value="Znf_MYND"/>
</dbReference>
<dbReference type="PROSITE" id="PS50865">
    <property type="entry name" value="ZF_MYND_2"/>
    <property type="match status" value="1"/>
</dbReference>
<dbReference type="Gene3D" id="6.10.140.2220">
    <property type="match status" value="1"/>
</dbReference>
<dbReference type="SMART" id="SM00317">
    <property type="entry name" value="SET"/>
    <property type="match status" value="1"/>
</dbReference>
<dbReference type="PANTHER" id="PTHR12197">
    <property type="entry name" value="HISTONE-LYSINE N-METHYLTRANSFERASE SMYD"/>
    <property type="match status" value="1"/>
</dbReference>
<proteinExistence type="predicted"/>
<dbReference type="SUPFAM" id="SSF82199">
    <property type="entry name" value="SET domain"/>
    <property type="match status" value="1"/>
</dbReference>
<dbReference type="Proteomes" id="UP000276215">
    <property type="component" value="Unassembled WGS sequence"/>
</dbReference>
<dbReference type="GO" id="GO:0005634">
    <property type="term" value="C:nucleus"/>
    <property type="evidence" value="ECO:0007669"/>
    <property type="project" value="TreeGrafter"/>
</dbReference>
<keyword evidence="3" id="KW-0862">Zinc</keyword>
<accession>A0A3N4JII4</accession>
<dbReference type="PANTHER" id="PTHR12197:SF251">
    <property type="entry name" value="EG:BACR7C10.4 PROTEIN"/>
    <property type="match status" value="1"/>
</dbReference>
<evidence type="ECO:0000256" key="1">
    <source>
        <dbReference type="ARBA" id="ARBA00022723"/>
    </source>
</evidence>
<sequence>MSKVARRPSPRGGHGLFTTTAIPAGTQILSIPKPLVTIPDDAHLQNTCSNCLHHAPDTPSVLTTYSPTRKLSACLGCKVAKYCGKECQAEDWKRVHKHECKNFAKLPRTLPGSVRAAMRVLMQNAEERVLAECVGHVDKFQAEGKRWEVVFIMGKGVHGYSGTKRGEEEVRRLYCAVLVNSITLVTETFDPIGIAFDPLAASINHDCTPNAVMLFSGRALQVRALEDIPANSEVLISYTDNTAPRERRQLELAEKYFFTCACARCTSPSGPMDGFLCAVCGGVGIPGRDAVMCNKCSRNIPVTADMEILEQESWAALHSTDTEGMMAGLKALHKTPGWPLSRQPLSALHLALVQGGYIPAGDWQKALLHYLLVYLRLDPIFYPQRFHPVRVVHGFTLANLFLQITDGSDYGKVVWGLLCECAAQVPRSHGDGSVGFGEVVARKKEEIKRDLEKEERTREWVGMRLEDIGLEAEMKRVVGMVEGFVKELKR</sequence>
<keyword evidence="2 4" id="KW-0863">Zinc-finger</keyword>
<dbReference type="PROSITE" id="PS50280">
    <property type="entry name" value="SET"/>
    <property type="match status" value="1"/>
</dbReference>
<evidence type="ECO:0000259" key="5">
    <source>
        <dbReference type="PROSITE" id="PS50280"/>
    </source>
</evidence>
<dbReference type="STRING" id="1336337.A0A3N4JII4"/>